<protein>
    <recommendedName>
        <fullName evidence="3">CS domain-containing protein</fullName>
    </recommendedName>
</protein>
<dbReference type="InterPro" id="IPR048696">
    <property type="entry name" value="SHQ1-like_CS"/>
</dbReference>
<dbReference type="GO" id="GO:0005654">
    <property type="term" value="C:nucleoplasm"/>
    <property type="evidence" value="ECO:0007669"/>
    <property type="project" value="TreeGrafter"/>
</dbReference>
<dbReference type="Pfam" id="PF21413">
    <property type="entry name" value="SHQ1-like_CS"/>
    <property type="match status" value="1"/>
</dbReference>
<dbReference type="PANTHER" id="PTHR12967:SF0">
    <property type="entry name" value="PROTEIN SHQ1 HOMOLOG"/>
    <property type="match status" value="1"/>
</dbReference>
<dbReference type="Gene3D" id="2.60.40.790">
    <property type="match status" value="1"/>
</dbReference>
<dbReference type="GO" id="GO:0000493">
    <property type="term" value="P:box H/ACA snoRNP assembly"/>
    <property type="evidence" value="ECO:0007669"/>
    <property type="project" value="InterPro"/>
</dbReference>
<dbReference type="PANTHER" id="PTHR12967">
    <property type="entry name" value="PROTEIN SHQ1 HOMOLOG"/>
    <property type="match status" value="1"/>
</dbReference>
<dbReference type="GO" id="GO:0051082">
    <property type="term" value="F:unfolded protein binding"/>
    <property type="evidence" value="ECO:0007669"/>
    <property type="project" value="TreeGrafter"/>
</dbReference>
<keyword evidence="5" id="KW-1185">Reference proteome</keyword>
<dbReference type="InterPro" id="IPR007052">
    <property type="entry name" value="CS_dom"/>
</dbReference>
<dbReference type="AlphaFoldDB" id="A0A9W8LM88"/>
<evidence type="ECO:0000256" key="2">
    <source>
        <dbReference type="SAM" id="MobiDB-lite"/>
    </source>
</evidence>
<proteinExistence type="inferred from homology"/>
<dbReference type="InterPro" id="IPR039742">
    <property type="entry name" value="Shq1"/>
</dbReference>
<evidence type="ECO:0000313" key="4">
    <source>
        <dbReference type="EMBL" id="KAJ2786159.1"/>
    </source>
</evidence>
<dbReference type="EMBL" id="JANBUM010000072">
    <property type="protein sequence ID" value="KAJ2786159.1"/>
    <property type="molecule type" value="Genomic_DNA"/>
</dbReference>
<dbReference type="GO" id="GO:0005737">
    <property type="term" value="C:cytoplasm"/>
    <property type="evidence" value="ECO:0007669"/>
    <property type="project" value="TreeGrafter"/>
</dbReference>
<feature type="region of interest" description="Disordered" evidence="2">
    <location>
        <begin position="486"/>
        <end position="549"/>
    </location>
</feature>
<dbReference type="SUPFAM" id="SSF49764">
    <property type="entry name" value="HSP20-like chaperones"/>
    <property type="match status" value="1"/>
</dbReference>
<dbReference type="InterPro" id="IPR007009">
    <property type="entry name" value="Shq1_C"/>
</dbReference>
<accession>A0A9W8LM88</accession>
<evidence type="ECO:0000256" key="1">
    <source>
        <dbReference type="ARBA" id="ARBA00005607"/>
    </source>
</evidence>
<reference evidence="4" key="1">
    <citation type="submission" date="2022-07" db="EMBL/GenBank/DDBJ databases">
        <title>Phylogenomic reconstructions and comparative analyses of Kickxellomycotina fungi.</title>
        <authorList>
            <person name="Reynolds N.K."/>
            <person name="Stajich J.E."/>
            <person name="Barry K."/>
            <person name="Grigoriev I.V."/>
            <person name="Crous P."/>
            <person name="Smith M.E."/>
        </authorList>
    </citation>
    <scope>NUCLEOTIDE SEQUENCE</scope>
    <source>
        <strain evidence="4">BCRC 34489</strain>
    </source>
</reference>
<sequence>MITPRFSVEQDEARVYVKIHAPHVRAQTVEFDVDEDQFKFYASPYYLRLTFPGKVVEDETSSASFDAASGDISVSLAKQVHGEKFENLDLLTSLLATRREKLAEASQGKERVRRPIIEEIGAAISAEDQMAIMNDEDFDWELPQNVLDSASEPLVISQTKYGFNEQYSGFLTHVHSTANEINEVDDPENASAEERRQGRVAAEDAKFDDGYYMDNYVNDEDIQPLIQYKTEYYLALRKIQKHSKQAGAEDTTIPSAGSDKDAVWGEFTESEQKTMLDLPRKTHMISNRQAVYLGLVDILFAYALDYRINVGEPTVESAWAIGAVSSSLSNLEQFSSLQSVIVACFRRGLSYPLYRNWELCEKALEDVYTILKLGRRAILKCMLQIKDIFDKHDVYYIYSKIFLDDYCVWLQTAASEKAMRSLAHKLRGFEVEKDSTGWKLDHLEDLALESSESEAESEEEADAVASTGDGLESLAEDIVKDSRQMESLSIGEEQHRQIRMPDTVLGGPPKKKLVQIIGEGVDEDEDNGDDSRRDCSTTENKSSNEFYLE</sequence>
<name>A0A9W8LM88_9FUNG</name>
<dbReference type="OrthoDB" id="73639at2759"/>
<dbReference type="Pfam" id="PF04925">
    <property type="entry name" value="SHQ1"/>
    <property type="match status" value="1"/>
</dbReference>
<comment type="similarity">
    <text evidence="1">Belongs to the SHQ1 family.</text>
</comment>
<dbReference type="InterPro" id="IPR008978">
    <property type="entry name" value="HSP20-like_chaperone"/>
</dbReference>
<evidence type="ECO:0000259" key="3">
    <source>
        <dbReference type="PROSITE" id="PS51203"/>
    </source>
</evidence>
<evidence type="ECO:0000313" key="5">
    <source>
        <dbReference type="Proteomes" id="UP001140172"/>
    </source>
</evidence>
<feature type="compositionally biased region" description="Polar residues" evidence="2">
    <location>
        <begin position="537"/>
        <end position="549"/>
    </location>
</feature>
<dbReference type="PROSITE" id="PS51203">
    <property type="entry name" value="CS"/>
    <property type="match status" value="1"/>
</dbReference>
<feature type="domain" description="CS" evidence="3">
    <location>
        <begin position="1"/>
        <end position="89"/>
    </location>
</feature>
<dbReference type="CDD" id="cd00298">
    <property type="entry name" value="ACD_sHsps_p23-like"/>
    <property type="match status" value="1"/>
</dbReference>
<dbReference type="Proteomes" id="UP001140172">
    <property type="component" value="Unassembled WGS sequence"/>
</dbReference>
<gene>
    <name evidence="4" type="ORF">GGI15_001685</name>
</gene>
<comment type="caution">
    <text evidence="4">The sequence shown here is derived from an EMBL/GenBank/DDBJ whole genome shotgun (WGS) entry which is preliminary data.</text>
</comment>
<organism evidence="4 5">
    <name type="scientific">Coemansia interrupta</name>
    <dbReference type="NCBI Taxonomy" id="1126814"/>
    <lineage>
        <taxon>Eukaryota</taxon>
        <taxon>Fungi</taxon>
        <taxon>Fungi incertae sedis</taxon>
        <taxon>Zoopagomycota</taxon>
        <taxon>Kickxellomycotina</taxon>
        <taxon>Kickxellomycetes</taxon>
        <taxon>Kickxellales</taxon>
        <taxon>Kickxellaceae</taxon>
        <taxon>Coemansia</taxon>
    </lineage>
</organism>